<name>A0A4Z0UZV8_9BACT</name>
<dbReference type="Pfam" id="PF00535">
    <property type="entry name" value="Glycos_transf_2"/>
    <property type="match status" value="1"/>
</dbReference>
<evidence type="ECO:0000256" key="1">
    <source>
        <dbReference type="ARBA" id="ARBA00006739"/>
    </source>
</evidence>
<dbReference type="PANTHER" id="PTHR43179:SF12">
    <property type="entry name" value="GALACTOFURANOSYLTRANSFERASE GLFT2"/>
    <property type="match status" value="1"/>
</dbReference>
<dbReference type="PANTHER" id="PTHR43179">
    <property type="entry name" value="RHAMNOSYLTRANSFERASE WBBL"/>
    <property type="match status" value="1"/>
</dbReference>
<sequence length="337" mass="38620">MEYCGNRVAVVILNWNGEHFLRDYLPSVVEHTNSEIADVIVADNGSTDGSVELLQRDFPGVEVIEFSENHGFAEGYNRALECISKRYKYSVLLNSDVEVKDDWLTPLWRFMEEHPHAGACQPVIRSLKEPCKFEYAGAAGGFLDRHGYPYCRGRIFDTVEPDEGQYDTPMQVFWASGAALMVVNSVYLECGGLDKEFFAHMEEIDLCWRIRLSGREIWAVPSGHVYHLGGGSLPASNPKKTYLNFRNNLLMLHKNLPDGVRRGLLFRRRLLDTVAWLKFLLTGDGENASAIIKAHNDFRRMRKCYNVHPKQNLLNVDTNILFDYYIRNRKTFSSLKN</sequence>
<dbReference type="InterPro" id="IPR001173">
    <property type="entry name" value="Glyco_trans_2-like"/>
</dbReference>
<dbReference type="CDD" id="cd04186">
    <property type="entry name" value="GT_2_like_c"/>
    <property type="match status" value="1"/>
</dbReference>
<evidence type="ECO:0000259" key="4">
    <source>
        <dbReference type="Pfam" id="PF00535"/>
    </source>
</evidence>
<dbReference type="Proteomes" id="UP000297635">
    <property type="component" value="Unassembled WGS sequence"/>
</dbReference>
<dbReference type="GO" id="GO:0016757">
    <property type="term" value="F:glycosyltransferase activity"/>
    <property type="evidence" value="ECO:0007669"/>
    <property type="project" value="UniProtKB-KW"/>
</dbReference>
<dbReference type="Gene3D" id="3.90.550.10">
    <property type="entry name" value="Spore Coat Polysaccharide Biosynthesis Protein SpsA, Chain A"/>
    <property type="match status" value="1"/>
</dbReference>
<comment type="caution">
    <text evidence="5">The sequence shown here is derived from an EMBL/GenBank/DDBJ whole genome shotgun (WGS) entry which is preliminary data.</text>
</comment>
<dbReference type="GeneID" id="82150243"/>
<evidence type="ECO:0000313" key="5">
    <source>
        <dbReference type="EMBL" id="TGG36319.1"/>
    </source>
</evidence>
<evidence type="ECO:0000256" key="3">
    <source>
        <dbReference type="ARBA" id="ARBA00022679"/>
    </source>
</evidence>
<accession>A0A4Z0UZV8</accession>
<evidence type="ECO:0000256" key="2">
    <source>
        <dbReference type="ARBA" id="ARBA00022676"/>
    </source>
</evidence>
<reference evidence="5 6" key="1">
    <citation type="submission" date="2019-02" db="EMBL/GenBank/DDBJ databases">
        <title>Isolation and identification of novel species under the genus Muribaculum.</title>
        <authorList>
            <person name="Miyake S."/>
            <person name="Ding Y."/>
            <person name="Low A."/>
            <person name="Soh M."/>
            <person name="Seedorf H."/>
        </authorList>
    </citation>
    <scope>NUCLEOTIDE SEQUENCE [LARGE SCALE GENOMIC DNA]</scope>
    <source>
        <strain evidence="5 6">TLL-A3</strain>
    </source>
</reference>
<gene>
    <name evidence="5" type="ORF">EZ315_10635</name>
</gene>
<feature type="domain" description="Glycosyltransferase 2-like" evidence="4">
    <location>
        <begin position="10"/>
        <end position="128"/>
    </location>
</feature>
<dbReference type="AlphaFoldDB" id="A0A4Z0UZV8"/>
<keyword evidence="2" id="KW-0328">Glycosyltransferase</keyword>
<dbReference type="InterPro" id="IPR029044">
    <property type="entry name" value="Nucleotide-diphossugar_trans"/>
</dbReference>
<keyword evidence="6" id="KW-1185">Reference proteome</keyword>
<dbReference type="EMBL" id="SJSA01000002">
    <property type="protein sequence ID" value="TGG36319.1"/>
    <property type="molecule type" value="Genomic_DNA"/>
</dbReference>
<organism evidence="5 6">
    <name type="scientific">Duncaniella freteri</name>
    <dbReference type="NCBI Taxonomy" id="2530391"/>
    <lineage>
        <taxon>Bacteria</taxon>
        <taxon>Pseudomonadati</taxon>
        <taxon>Bacteroidota</taxon>
        <taxon>Bacteroidia</taxon>
        <taxon>Bacteroidales</taxon>
        <taxon>Muribaculaceae</taxon>
        <taxon>Duncaniella</taxon>
    </lineage>
</organism>
<comment type="similarity">
    <text evidence="1">Belongs to the glycosyltransferase 2 family.</text>
</comment>
<dbReference type="RefSeq" id="WP_135472058.1">
    <property type="nucleotide sequence ID" value="NZ_CASJDB010000022.1"/>
</dbReference>
<dbReference type="SUPFAM" id="SSF53448">
    <property type="entry name" value="Nucleotide-diphospho-sugar transferases"/>
    <property type="match status" value="1"/>
</dbReference>
<protein>
    <submittedName>
        <fullName evidence="5">Glycosyltransferase family 2 protein</fullName>
    </submittedName>
</protein>
<proteinExistence type="inferred from homology"/>
<evidence type="ECO:0000313" key="6">
    <source>
        <dbReference type="Proteomes" id="UP000297635"/>
    </source>
</evidence>
<keyword evidence="3 5" id="KW-0808">Transferase</keyword>